<protein>
    <recommendedName>
        <fullName evidence="5">Protein-glutamate methylesterase/protein-glutamine glutaminase</fullName>
        <ecNumber evidence="5">3.1.1.61</ecNumber>
        <ecNumber evidence="5">3.5.1.44</ecNumber>
    </recommendedName>
</protein>
<dbReference type="InterPro" id="IPR035909">
    <property type="entry name" value="CheB_C"/>
</dbReference>
<dbReference type="GO" id="GO:0050568">
    <property type="term" value="F:protein-glutamine glutaminase activity"/>
    <property type="evidence" value="ECO:0007669"/>
    <property type="project" value="UniProtKB-UniRule"/>
</dbReference>
<dbReference type="GO" id="GO:0005737">
    <property type="term" value="C:cytoplasm"/>
    <property type="evidence" value="ECO:0007669"/>
    <property type="project" value="UniProtKB-SubCell"/>
</dbReference>
<dbReference type="Proteomes" id="UP000214646">
    <property type="component" value="Unassembled WGS sequence"/>
</dbReference>
<feature type="domain" description="CheB-type methylesterase" evidence="9">
    <location>
        <begin position="147"/>
        <end position="337"/>
    </location>
</feature>
<keyword evidence="2 5" id="KW-0145">Chemotaxis</keyword>
<dbReference type="InterPro" id="IPR008248">
    <property type="entry name" value="CheB-like"/>
</dbReference>
<reference evidence="11" key="1">
    <citation type="submission" date="2017-06" db="EMBL/GenBank/DDBJ databases">
        <title>Genome analysis of Fimbriiglobus ruber SP5, the first member of the order Planctomycetales with confirmed chitinolytic capability.</title>
        <authorList>
            <person name="Ravin N.V."/>
            <person name="Rakitin A.L."/>
            <person name="Ivanova A.A."/>
            <person name="Beletsky A.V."/>
            <person name="Kulichevskaya I.S."/>
            <person name="Mardanov A.V."/>
            <person name="Dedysh S.N."/>
        </authorList>
    </citation>
    <scope>NUCLEOTIDE SEQUENCE [LARGE SCALE GENOMIC DNA]</scope>
    <source>
        <strain evidence="11">SP5</strain>
    </source>
</reference>
<dbReference type="EC" id="3.5.1.44" evidence="5"/>
<dbReference type="PROSITE" id="PS50122">
    <property type="entry name" value="CHEB"/>
    <property type="match status" value="1"/>
</dbReference>
<dbReference type="GO" id="GO:0008984">
    <property type="term" value="F:protein-glutamate methylesterase activity"/>
    <property type="evidence" value="ECO:0007669"/>
    <property type="project" value="UniProtKB-UniRule"/>
</dbReference>
<feature type="active site" evidence="5 6">
    <location>
        <position position="187"/>
    </location>
</feature>
<dbReference type="Pfam" id="PF00072">
    <property type="entry name" value="Response_reg"/>
    <property type="match status" value="1"/>
</dbReference>
<dbReference type="Gene3D" id="3.40.50.180">
    <property type="entry name" value="Methylesterase CheB, C-terminal domain"/>
    <property type="match status" value="1"/>
</dbReference>
<feature type="active site" evidence="5 6">
    <location>
        <position position="160"/>
    </location>
</feature>
<comment type="subcellular location">
    <subcellularLocation>
        <location evidence="5">Cytoplasm</location>
    </subcellularLocation>
</comment>
<dbReference type="EC" id="3.1.1.61" evidence="5"/>
<evidence type="ECO:0000313" key="10">
    <source>
        <dbReference type="EMBL" id="OWK34731.1"/>
    </source>
</evidence>
<dbReference type="Gene3D" id="3.40.50.2300">
    <property type="match status" value="1"/>
</dbReference>
<evidence type="ECO:0000256" key="6">
    <source>
        <dbReference type="PROSITE-ProRule" id="PRU00050"/>
    </source>
</evidence>
<evidence type="ECO:0000259" key="9">
    <source>
        <dbReference type="PROSITE" id="PS50122"/>
    </source>
</evidence>
<dbReference type="GO" id="GO:0000156">
    <property type="term" value="F:phosphorelay response regulator activity"/>
    <property type="evidence" value="ECO:0007669"/>
    <property type="project" value="InterPro"/>
</dbReference>
<evidence type="ECO:0000256" key="7">
    <source>
        <dbReference type="PROSITE-ProRule" id="PRU00169"/>
    </source>
</evidence>
<feature type="domain" description="Response regulatory" evidence="8">
    <location>
        <begin position="2"/>
        <end position="119"/>
    </location>
</feature>
<dbReference type="SUPFAM" id="SSF52172">
    <property type="entry name" value="CheY-like"/>
    <property type="match status" value="1"/>
</dbReference>
<dbReference type="AlphaFoldDB" id="A0A225CZG0"/>
<comment type="PTM">
    <text evidence="5">Phosphorylated by CheA. Phosphorylation of the N-terminal regulatory domain activates the methylesterase activity.</text>
</comment>
<comment type="function">
    <text evidence="5">Involved in chemotaxis. Part of a chemotaxis signal transduction system that modulates chemotaxis in response to various stimuli. Catalyzes the demethylation of specific methylglutamate residues introduced into the chemoreceptors (methyl-accepting chemotaxis proteins or MCP) by CheR. Also mediates the irreversible deamidation of specific glutamine residues to glutamic acid.</text>
</comment>
<evidence type="ECO:0000256" key="5">
    <source>
        <dbReference type="HAMAP-Rule" id="MF_00099"/>
    </source>
</evidence>
<organism evidence="10 11">
    <name type="scientific">Fimbriiglobus ruber</name>
    <dbReference type="NCBI Taxonomy" id="1908690"/>
    <lineage>
        <taxon>Bacteria</taxon>
        <taxon>Pseudomonadati</taxon>
        <taxon>Planctomycetota</taxon>
        <taxon>Planctomycetia</taxon>
        <taxon>Gemmatales</taxon>
        <taxon>Gemmataceae</taxon>
        <taxon>Fimbriiglobus</taxon>
    </lineage>
</organism>
<dbReference type="NCBIfam" id="NF009206">
    <property type="entry name" value="PRK12555.1"/>
    <property type="match status" value="1"/>
</dbReference>
<dbReference type="PANTHER" id="PTHR42872:SF6">
    <property type="entry name" value="PROTEIN-GLUTAMATE METHYLESTERASE_PROTEIN-GLUTAMINE GLUTAMINASE"/>
    <property type="match status" value="1"/>
</dbReference>
<evidence type="ECO:0000256" key="4">
    <source>
        <dbReference type="ARBA" id="ARBA00048267"/>
    </source>
</evidence>
<accession>A0A225CZG0</accession>
<keyword evidence="1 5" id="KW-0963">Cytoplasm</keyword>
<dbReference type="PIRSF" id="PIRSF000876">
    <property type="entry name" value="RR_chemtxs_CheB"/>
    <property type="match status" value="1"/>
</dbReference>
<gene>
    <name evidence="5" type="primary">cheB</name>
    <name evidence="10" type="ORF">FRUB_09573</name>
</gene>
<dbReference type="CDD" id="cd17541">
    <property type="entry name" value="REC_CheB-like"/>
    <property type="match status" value="1"/>
</dbReference>
<dbReference type="CDD" id="cd16432">
    <property type="entry name" value="CheB_Rec"/>
    <property type="match status" value="1"/>
</dbReference>
<evidence type="ECO:0000256" key="2">
    <source>
        <dbReference type="ARBA" id="ARBA00022500"/>
    </source>
</evidence>
<dbReference type="SMART" id="SM00448">
    <property type="entry name" value="REC"/>
    <property type="match status" value="1"/>
</dbReference>
<evidence type="ECO:0000256" key="1">
    <source>
        <dbReference type="ARBA" id="ARBA00022490"/>
    </source>
</evidence>
<dbReference type="InterPro" id="IPR001789">
    <property type="entry name" value="Sig_transdc_resp-reg_receiver"/>
</dbReference>
<keyword evidence="5 7" id="KW-0597">Phosphoprotein</keyword>
<comment type="similarity">
    <text evidence="5">Belongs to the CheB family.</text>
</comment>
<dbReference type="InterPro" id="IPR011006">
    <property type="entry name" value="CheY-like_superfamily"/>
</dbReference>
<dbReference type="OrthoDB" id="9793421at2"/>
<dbReference type="Pfam" id="PF01339">
    <property type="entry name" value="CheB_methylest"/>
    <property type="match status" value="1"/>
</dbReference>
<comment type="catalytic activity">
    <reaction evidence="5">
        <text>L-glutaminyl-[protein] + H2O = L-glutamyl-[protein] + NH4(+)</text>
        <dbReference type="Rhea" id="RHEA:16441"/>
        <dbReference type="Rhea" id="RHEA-COMP:10207"/>
        <dbReference type="Rhea" id="RHEA-COMP:10208"/>
        <dbReference type="ChEBI" id="CHEBI:15377"/>
        <dbReference type="ChEBI" id="CHEBI:28938"/>
        <dbReference type="ChEBI" id="CHEBI:29973"/>
        <dbReference type="ChEBI" id="CHEBI:30011"/>
        <dbReference type="EC" id="3.5.1.44"/>
    </reaction>
</comment>
<dbReference type="PANTHER" id="PTHR42872">
    <property type="entry name" value="PROTEIN-GLUTAMATE METHYLESTERASE/PROTEIN-GLUTAMINE GLUTAMINASE"/>
    <property type="match status" value="1"/>
</dbReference>
<evidence type="ECO:0000313" key="11">
    <source>
        <dbReference type="Proteomes" id="UP000214646"/>
    </source>
</evidence>
<dbReference type="RefSeq" id="WP_088259985.1">
    <property type="nucleotide sequence ID" value="NZ_NIDE01000019.1"/>
</dbReference>
<dbReference type="SUPFAM" id="SSF52738">
    <property type="entry name" value="Methylesterase CheB, C-terminal domain"/>
    <property type="match status" value="1"/>
</dbReference>
<dbReference type="HAMAP" id="MF_00099">
    <property type="entry name" value="CheB_chemtxs"/>
    <property type="match status" value="1"/>
</dbReference>
<comment type="caution">
    <text evidence="10">The sequence shown here is derived from an EMBL/GenBank/DDBJ whole genome shotgun (WGS) entry which is preliminary data.</text>
</comment>
<keyword evidence="3 5" id="KW-0378">Hydrolase</keyword>
<dbReference type="InterPro" id="IPR000673">
    <property type="entry name" value="Sig_transdc_resp-reg_Me-estase"/>
</dbReference>
<dbReference type="GO" id="GO:0006935">
    <property type="term" value="P:chemotaxis"/>
    <property type="evidence" value="ECO:0007669"/>
    <property type="project" value="UniProtKB-UniRule"/>
</dbReference>
<name>A0A225CZG0_9BACT</name>
<comment type="domain">
    <text evidence="5">Contains a C-terminal catalytic domain, and an N-terminal region which modulates catalytic activity.</text>
</comment>
<keyword evidence="11" id="KW-1185">Reference proteome</keyword>
<comment type="catalytic activity">
    <reaction evidence="4 5">
        <text>[protein]-L-glutamate 5-O-methyl ester + H2O = L-glutamyl-[protein] + methanol + H(+)</text>
        <dbReference type="Rhea" id="RHEA:23236"/>
        <dbReference type="Rhea" id="RHEA-COMP:10208"/>
        <dbReference type="Rhea" id="RHEA-COMP:10311"/>
        <dbReference type="ChEBI" id="CHEBI:15377"/>
        <dbReference type="ChEBI" id="CHEBI:15378"/>
        <dbReference type="ChEBI" id="CHEBI:17790"/>
        <dbReference type="ChEBI" id="CHEBI:29973"/>
        <dbReference type="ChEBI" id="CHEBI:82795"/>
        <dbReference type="EC" id="3.1.1.61"/>
    </reaction>
</comment>
<sequence length="337" mass="35140">MRIAIVDDRLLAVEAVRRVVTGVPGYQIAWVARDGEEAVRRATADRPDVILMDLIMPGLNGAEATRRIMATNPCPILIVTATVSGNYGLVYEALGAGAVDAVNTPVLGGAGAAYGADALLAKIAQVARKARPDGGARARPSFPCTKPAQSLPPLVAIGASTGGPQAIASVLAQFPPGFPAAVLVVQHLTAEFSSGFAEWLGQKTRLPIRLARAGEPPQPGTALVTGKDDHLVVTPDGTLTYTAHPTDTPFRPNVDVLFDSLAAHWPAPGAGVLLTGMGRDGAEGLLKLRRAGWPTFAQDRESSVVFGMPDAAAKLGAAVHVMPPDQIGRMVLARLRR</sequence>
<feature type="modified residue" description="4-aspartylphosphate" evidence="5 7">
    <location>
        <position position="53"/>
    </location>
</feature>
<feature type="active site" evidence="5 6">
    <location>
        <position position="280"/>
    </location>
</feature>
<evidence type="ECO:0000256" key="3">
    <source>
        <dbReference type="ARBA" id="ARBA00022801"/>
    </source>
</evidence>
<evidence type="ECO:0000259" key="8">
    <source>
        <dbReference type="PROSITE" id="PS50110"/>
    </source>
</evidence>
<dbReference type="PROSITE" id="PS50110">
    <property type="entry name" value="RESPONSE_REGULATORY"/>
    <property type="match status" value="1"/>
</dbReference>
<dbReference type="EMBL" id="NIDE01000019">
    <property type="protein sequence ID" value="OWK34731.1"/>
    <property type="molecule type" value="Genomic_DNA"/>
</dbReference>
<proteinExistence type="inferred from homology"/>